<sequence length="66" mass="7011">MPAFGTAAISGAFFGAIDGRATADAYAHAFQLSLAINALLMLAWHRFKRAAGAHPQFVLRRAARPA</sequence>
<dbReference type="AlphaFoldDB" id="A0A1M6REC7"/>
<accession>A0A1M6REC7</accession>
<dbReference type="RefSeq" id="WP_073429982.1">
    <property type="nucleotide sequence ID" value="NZ_CADFGY010000018.1"/>
</dbReference>
<dbReference type="GeneID" id="301982299"/>
<dbReference type="EMBL" id="FRAB01000018">
    <property type="protein sequence ID" value="SHK30750.1"/>
    <property type="molecule type" value="Genomic_DNA"/>
</dbReference>
<evidence type="ECO:0000313" key="2">
    <source>
        <dbReference type="Proteomes" id="UP000184395"/>
    </source>
</evidence>
<name>A0A1M6REC7_9BURK</name>
<gene>
    <name evidence="1" type="ORF">SAMN05192548_101881</name>
</gene>
<proteinExistence type="predicted"/>
<organism evidence="1 2">
    <name type="scientific">Paraburkholderia terricola</name>
    <dbReference type="NCBI Taxonomy" id="169427"/>
    <lineage>
        <taxon>Bacteria</taxon>
        <taxon>Pseudomonadati</taxon>
        <taxon>Pseudomonadota</taxon>
        <taxon>Betaproteobacteria</taxon>
        <taxon>Burkholderiales</taxon>
        <taxon>Burkholderiaceae</taxon>
        <taxon>Paraburkholderia</taxon>
    </lineage>
</organism>
<evidence type="ECO:0000313" key="1">
    <source>
        <dbReference type="EMBL" id="SHK30750.1"/>
    </source>
</evidence>
<reference evidence="1 2" key="1">
    <citation type="submission" date="2016-11" db="EMBL/GenBank/DDBJ databases">
        <authorList>
            <person name="Jaros S."/>
            <person name="Januszkiewicz K."/>
            <person name="Wedrychowicz H."/>
        </authorList>
    </citation>
    <scope>NUCLEOTIDE SEQUENCE [LARGE SCALE GENOMIC DNA]</scope>
    <source>
        <strain evidence="1 2">LMG 20594</strain>
    </source>
</reference>
<protein>
    <submittedName>
        <fullName evidence="1">Uncharacterized protein</fullName>
    </submittedName>
</protein>
<dbReference type="OrthoDB" id="9807274at2"/>
<dbReference type="Proteomes" id="UP000184395">
    <property type="component" value="Unassembled WGS sequence"/>
</dbReference>
<dbReference type="KEGG" id="pts:CUJ90_29835"/>